<evidence type="ECO:0000259" key="2">
    <source>
        <dbReference type="Pfam" id="PF00534"/>
    </source>
</evidence>
<name>A0A516Q2H9_9ACTN</name>
<dbReference type="CDD" id="cd03801">
    <property type="entry name" value="GT4_PimA-like"/>
    <property type="match status" value="1"/>
</dbReference>
<sequence length="373" mass="40216">MPPTLIITNDFPPTIGGIEGFVFDLCGLLDDNVVVLTRHTRGWQVHDQELPFPVIRSGSLLLPQPTIARLAAKLIKEHKINSVIFGAMAPLALLAPAVRAAGADRLLAISHGHETWWASLPGSSGLLHRMADEVDHVSTISDYTRRRIGPALSARAGEQLIMLSPPVDLDLFRPAAIAADDHGRPRCVAVGRMVRQKGFDTLLRAWRLVLDRGWTGPDPELVLVGDGPQARTLRRLAGRLGLTGTVRFTGSLPRTQVARVLRTGRLFALPVRTRLAGLNPEGLGIVFAEASASGLPVIAGRSGGAPETVREGETGFVVDPDDPHELAQRIVELLADPDRARRMGAAGRKHVADRYGQLRARRTVRAALGLDAA</sequence>
<dbReference type="Pfam" id="PF00534">
    <property type="entry name" value="Glycos_transf_1"/>
    <property type="match status" value="1"/>
</dbReference>
<dbReference type="InterPro" id="IPR001296">
    <property type="entry name" value="Glyco_trans_1"/>
</dbReference>
<protein>
    <submittedName>
        <fullName evidence="3">Glycosyltransferase family 4 protein</fullName>
    </submittedName>
</protein>
<evidence type="ECO:0000313" key="3">
    <source>
        <dbReference type="EMBL" id="QDP97633.1"/>
    </source>
</evidence>
<gene>
    <name evidence="3" type="ORF">FOE78_18490</name>
</gene>
<dbReference type="GO" id="GO:0016758">
    <property type="term" value="F:hexosyltransferase activity"/>
    <property type="evidence" value="ECO:0007669"/>
    <property type="project" value="TreeGrafter"/>
</dbReference>
<dbReference type="PANTHER" id="PTHR45947">
    <property type="entry name" value="SULFOQUINOVOSYL TRANSFERASE SQD2"/>
    <property type="match status" value="1"/>
</dbReference>
<proteinExistence type="predicted"/>
<dbReference type="EMBL" id="CP041692">
    <property type="protein sequence ID" value="QDP97633.1"/>
    <property type="molecule type" value="Genomic_DNA"/>
</dbReference>
<reference evidence="3 4" key="1">
    <citation type="submission" date="2019-07" db="EMBL/GenBank/DDBJ databases">
        <title>Microlunatus dokdonensis sp. nov. isolated from the rhizospheric soil of the wild plant Elymus tsukushiensis.</title>
        <authorList>
            <person name="Ghim S.-Y."/>
            <person name="Hwang Y.-J."/>
            <person name="Son J.-S."/>
            <person name="Shin J.-H."/>
        </authorList>
    </citation>
    <scope>NUCLEOTIDE SEQUENCE [LARGE SCALE GENOMIC DNA]</scope>
    <source>
        <strain evidence="3 4">KUDC0627</strain>
    </source>
</reference>
<feature type="domain" description="Glycosyl transferase family 1" evidence="2">
    <location>
        <begin position="182"/>
        <end position="350"/>
    </location>
</feature>
<keyword evidence="1 3" id="KW-0808">Transferase</keyword>
<dbReference type="Proteomes" id="UP000319263">
    <property type="component" value="Chromosome"/>
</dbReference>
<evidence type="ECO:0000313" key="4">
    <source>
        <dbReference type="Proteomes" id="UP000319263"/>
    </source>
</evidence>
<dbReference type="KEGG" id="mik:FOE78_18490"/>
<dbReference type="AlphaFoldDB" id="A0A516Q2H9"/>
<dbReference type="PANTHER" id="PTHR45947:SF3">
    <property type="entry name" value="SULFOQUINOVOSYL TRANSFERASE SQD2"/>
    <property type="match status" value="1"/>
</dbReference>
<dbReference type="RefSeq" id="WP_143987590.1">
    <property type="nucleotide sequence ID" value="NZ_CP041692.1"/>
</dbReference>
<dbReference type="Gene3D" id="3.40.50.2000">
    <property type="entry name" value="Glycogen Phosphorylase B"/>
    <property type="match status" value="2"/>
</dbReference>
<dbReference type="InterPro" id="IPR050194">
    <property type="entry name" value="Glycosyltransferase_grp1"/>
</dbReference>
<dbReference type="SUPFAM" id="SSF53756">
    <property type="entry name" value="UDP-Glycosyltransferase/glycogen phosphorylase"/>
    <property type="match status" value="1"/>
</dbReference>
<dbReference type="OrthoDB" id="9808602at2"/>
<organism evidence="3 4">
    <name type="scientific">Microlunatus elymi</name>
    <dbReference type="NCBI Taxonomy" id="2596828"/>
    <lineage>
        <taxon>Bacteria</taxon>
        <taxon>Bacillati</taxon>
        <taxon>Actinomycetota</taxon>
        <taxon>Actinomycetes</taxon>
        <taxon>Propionibacteriales</taxon>
        <taxon>Propionibacteriaceae</taxon>
        <taxon>Microlunatus</taxon>
    </lineage>
</organism>
<evidence type="ECO:0000256" key="1">
    <source>
        <dbReference type="ARBA" id="ARBA00022679"/>
    </source>
</evidence>
<keyword evidence="4" id="KW-1185">Reference proteome</keyword>
<accession>A0A516Q2H9</accession>